<evidence type="ECO:0000259" key="3">
    <source>
        <dbReference type="Pfam" id="PF02709"/>
    </source>
</evidence>
<dbReference type="PANTHER" id="PTHR43685:SF3">
    <property type="entry name" value="SLR2126 PROTEIN"/>
    <property type="match status" value="1"/>
</dbReference>
<evidence type="ECO:0000259" key="2">
    <source>
        <dbReference type="Pfam" id="PF00535"/>
    </source>
</evidence>
<dbReference type="RefSeq" id="WP_125253894.1">
    <property type="nucleotide sequence ID" value="NZ_AQHF01000020.1"/>
</dbReference>
<dbReference type="AlphaFoldDB" id="A0A8I0MVM9"/>
<name>A0A8I0MVM9_9GAMM</name>
<dbReference type="InterPro" id="IPR029044">
    <property type="entry name" value="Nucleotide-diphossugar_trans"/>
</dbReference>
<evidence type="ECO:0000256" key="1">
    <source>
        <dbReference type="ARBA" id="ARBA00022679"/>
    </source>
</evidence>
<organism evidence="4 5">
    <name type="scientific">Pseudoalteromonas peptidolytica F12-50-A1</name>
    <dbReference type="NCBI Taxonomy" id="1315280"/>
    <lineage>
        <taxon>Bacteria</taxon>
        <taxon>Pseudomonadati</taxon>
        <taxon>Pseudomonadota</taxon>
        <taxon>Gammaproteobacteria</taxon>
        <taxon>Alteromonadales</taxon>
        <taxon>Pseudoalteromonadaceae</taxon>
        <taxon>Pseudoalteromonas</taxon>
    </lineage>
</organism>
<evidence type="ECO:0000313" key="4">
    <source>
        <dbReference type="EMBL" id="MBE0346181.1"/>
    </source>
</evidence>
<gene>
    <name evidence="4" type="ORF">PPEP_a1232</name>
</gene>
<evidence type="ECO:0000313" key="5">
    <source>
        <dbReference type="Proteomes" id="UP000660708"/>
    </source>
</evidence>
<keyword evidence="1" id="KW-0808">Transferase</keyword>
<reference evidence="4 5" key="1">
    <citation type="submission" date="2015-06" db="EMBL/GenBank/DDBJ databases">
        <title>Genome sequence of Pseudoalteromonas peptidolytica.</title>
        <authorList>
            <person name="Xie B.-B."/>
            <person name="Rong J.-C."/>
            <person name="Qin Q.-L."/>
            <person name="Zhang Y.-Z."/>
        </authorList>
    </citation>
    <scope>NUCLEOTIDE SEQUENCE [LARGE SCALE GENOMIC DNA]</scope>
    <source>
        <strain evidence="4 5">F12-50-A1</strain>
    </source>
</reference>
<comment type="caution">
    <text evidence="4">The sequence shown here is derived from an EMBL/GenBank/DDBJ whole genome shotgun (WGS) entry which is preliminary data.</text>
</comment>
<dbReference type="InterPro" id="IPR001173">
    <property type="entry name" value="Glyco_trans_2-like"/>
</dbReference>
<dbReference type="InterPro" id="IPR027791">
    <property type="entry name" value="Galactosyl_T_C"/>
</dbReference>
<dbReference type="PANTHER" id="PTHR43685">
    <property type="entry name" value="GLYCOSYLTRANSFERASE"/>
    <property type="match status" value="1"/>
</dbReference>
<dbReference type="Proteomes" id="UP000660708">
    <property type="component" value="Unassembled WGS sequence"/>
</dbReference>
<dbReference type="InterPro" id="IPR050834">
    <property type="entry name" value="Glycosyltransf_2"/>
</dbReference>
<keyword evidence="5" id="KW-1185">Reference proteome</keyword>
<dbReference type="GO" id="GO:0016740">
    <property type="term" value="F:transferase activity"/>
    <property type="evidence" value="ECO:0007669"/>
    <property type="project" value="UniProtKB-KW"/>
</dbReference>
<dbReference type="SUPFAM" id="SSF53448">
    <property type="entry name" value="Nucleotide-diphospho-sugar transferases"/>
    <property type="match status" value="1"/>
</dbReference>
<proteinExistence type="predicted"/>
<dbReference type="Pfam" id="PF02709">
    <property type="entry name" value="Glyco_transf_7C"/>
    <property type="match status" value="1"/>
</dbReference>
<accession>A0A8I0MVM9</accession>
<feature type="domain" description="Glycosyltransferase 2-like" evidence="2">
    <location>
        <begin position="9"/>
        <end position="132"/>
    </location>
</feature>
<feature type="domain" description="Galactosyltransferase C-terminal" evidence="3">
    <location>
        <begin position="183"/>
        <end position="236"/>
    </location>
</feature>
<protein>
    <recommendedName>
        <fullName evidence="6">Glycosyltransferase 2-like domain-containing protein</fullName>
    </recommendedName>
</protein>
<dbReference type="EMBL" id="AQHF01000020">
    <property type="protein sequence ID" value="MBE0346181.1"/>
    <property type="molecule type" value="Genomic_DNA"/>
</dbReference>
<dbReference type="Pfam" id="PF00535">
    <property type="entry name" value="Glycos_transf_2"/>
    <property type="match status" value="1"/>
</dbReference>
<sequence>MKDWRPGISVIIPTYNRSQLLQLTLQSLERQTLSNVFFEVIVVDDGSNDNTKDIVDSYTDKLPIHYYFQSDQGFRVARARNIGILAAQFEHVLFLDSGVIAEASCLAQHLKQYQSSNIDVLIGLCFGFEELEESSIRAFKHRLSNNNIFADHTFLDQFQDCRAPYLHSHGLSLQYIAEPWLIFWTCHASCKTQALFDIEGFDEYFTSWGGEDVELALRLHGIGAKFELITDAKAIHYPHPKVKADTYKSAKENINYIHDKHCSVATYLLQQGMSWQDILTAHTRPNDALKGILFSQAHATSFSQAM</sequence>
<evidence type="ECO:0008006" key="6">
    <source>
        <dbReference type="Google" id="ProtNLM"/>
    </source>
</evidence>
<dbReference type="Gene3D" id="3.90.550.10">
    <property type="entry name" value="Spore Coat Polysaccharide Biosynthesis Protein SpsA, Chain A"/>
    <property type="match status" value="1"/>
</dbReference>